<dbReference type="InterPro" id="IPR018392">
    <property type="entry name" value="LysM"/>
</dbReference>
<feature type="region of interest" description="Disordered" evidence="1">
    <location>
        <begin position="1"/>
        <end position="33"/>
    </location>
</feature>
<dbReference type="CDD" id="cd00118">
    <property type="entry name" value="LysM"/>
    <property type="match status" value="1"/>
</dbReference>
<keyword evidence="2" id="KW-0472">Membrane</keyword>
<evidence type="ECO:0000256" key="1">
    <source>
        <dbReference type="SAM" id="MobiDB-lite"/>
    </source>
</evidence>
<feature type="compositionally biased region" description="Basic and acidic residues" evidence="1">
    <location>
        <begin position="13"/>
        <end position="31"/>
    </location>
</feature>
<feature type="compositionally biased region" description="Low complexity" evidence="1">
    <location>
        <begin position="67"/>
        <end position="126"/>
    </location>
</feature>
<dbReference type="EMBL" id="DF968078">
    <property type="protein sequence ID" value="GAP03561.1"/>
    <property type="molecule type" value="Genomic_DNA"/>
</dbReference>
<evidence type="ECO:0000259" key="3">
    <source>
        <dbReference type="PROSITE" id="PS51782"/>
    </source>
</evidence>
<keyword evidence="2" id="KW-1133">Transmembrane helix</keyword>
<dbReference type="STRING" id="709323.GCA_001047135_00105"/>
<feature type="region of interest" description="Disordered" evidence="1">
    <location>
        <begin position="59"/>
        <end position="126"/>
    </location>
</feature>
<sequence length="179" mass="18851">MNDQTAPTLSRRQRFDRQHENQEQPKKEPRPKSHGGLVVILVLLSLVLLASAPVYGLMKNSPKTVKTTSNSNSSKKTSQSATSSASSQSSDATSAAQSSTSQATSQSATSASQAESAAQLSRSQAAQSSDDQAATLGANQTLYNFAVTHGTTTDQIYALNPGVTAQNYSKFAGQALRIK</sequence>
<organism evidence="4">
    <name type="scientific">Fructobacillus tropaeoli</name>
    <dbReference type="NCBI Taxonomy" id="709323"/>
    <lineage>
        <taxon>Bacteria</taxon>
        <taxon>Bacillati</taxon>
        <taxon>Bacillota</taxon>
        <taxon>Bacilli</taxon>
        <taxon>Lactobacillales</taxon>
        <taxon>Lactobacillaceae</taxon>
        <taxon>Fructobacillus</taxon>
    </lineage>
</organism>
<dbReference type="Proteomes" id="UP000064514">
    <property type="component" value="Unassembled WGS sequence"/>
</dbReference>
<gene>
    <name evidence="4" type="ORF">FTRO_0011040</name>
</gene>
<reference evidence="4" key="1">
    <citation type="journal article" date="2015" name="BMC Genomics">
        <title>Comparative genomics of Fructobacillus spp. and Leuconostoc spp. reveals niche-specific evolution of Fructobacillus spp.</title>
        <authorList>
            <person name="Endo A."/>
            <person name="Tanizawa Y."/>
            <person name="Tanaka N."/>
            <person name="Maeno S."/>
            <person name="Kumar H."/>
            <person name="Shiwa Y."/>
            <person name="Okada S."/>
            <person name="Yoshikawa H."/>
            <person name="Dicks L."/>
            <person name="Nakagawa J."/>
            <person name="Arita M."/>
        </authorList>
    </citation>
    <scope>NUCLEOTIDE SEQUENCE [LARGE SCALE GENOMIC DNA]</scope>
    <source>
        <strain evidence="4">F214-1</strain>
    </source>
</reference>
<feature type="domain" description="LysM" evidence="3">
    <location>
        <begin position="132"/>
        <end position="178"/>
    </location>
</feature>
<feature type="transmembrane region" description="Helical" evidence="2">
    <location>
        <begin position="35"/>
        <end position="57"/>
    </location>
</feature>
<dbReference type="AlphaFoldDB" id="A0A3F3GW74"/>
<evidence type="ECO:0000256" key="2">
    <source>
        <dbReference type="SAM" id="Phobius"/>
    </source>
</evidence>
<dbReference type="RefSeq" id="WP_059393092.1">
    <property type="nucleotide sequence ID" value="NZ_DF968078.1"/>
</dbReference>
<keyword evidence="2" id="KW-0812">Transmembrane</keyword>
<name>A0A3F3GW74_9LACO</name>
<protein>
    <recommendedName>
        <fullName evidence="3">LysM domain-containing protein</fullName>
    </recommendedName>
</protein>
<feature type="compositionally biased region" description="Polar residues" evidence="1">
    <location>
        <begin position="1"/>
        <end position="10"/>
    </location>
</feature>
<evidence type="ECO:0000313" key="4">
    <source>
        <dbReference type="EMBL" id="GAP03561.1"/>
    </source>
</evidence>
<accession>A0A3F3GW74</accession>
<proteinExistence type="predicted"/>
<dbReference type="PROSITE" id="PS51782">
    <property type="entry name" value="LYSM"/>
    <property type="match status" value="1"/>
</dbReference>